<dbReference type="Proteomes" id="UP000641954">
    <property type="component" value="Unassembled WGS sequence"/>
</dbReference>
<reference evidence="1 2" key="1">
    <citation type="journal article" date="2020" name="ISME J.">
        <title>Comparative genomics reveals insights into cyanobacterial evolution and habitat adaptation.</title>
        <authorList>
            <person name="Chen M.Y."/>
            <person name="Teng W.K."/>
            <person name="Zhao L."/>
            <person name="Hu C.X."/>
            <person name="Zhou Y.K."/>
            <person name="Han B.P."/>
            <person name="Song L.R."/>
            <person name="Shu W.S."/>
        </authorList>
    </citation>
    <scope>NUCLEOTIDE SEQUENCE [LARGE SCALE GENOMIC DNA]</scope>
    <source>
        <strain evidence="1 2">FACHB-1370</strain>
    </source>
</reference>
<keyword evidence="2" id="KW-1185">Reference proteome</keyword>
<name>A0ABR8EM19_9CYAN</name>
<dbReference type="EMBL" id="JACJSK010000085">
    <property type="protein sequence ID" value="MBD2547688.1"/>
    <property type="molecule type" value="Genomic_DNA"/>
</dbReference>
<organism evidence="1 2">
    <name type="scientific">Planktothricoides raciborskii FACHB-1370</name>
    <dbReference type="NCBI Taxonomy" id="2949576"/>
    <lineage>
        <taxon>Bacteria</taxon>
        <taxon>Bacillati</taxon>
        <taxon>Cyanobacteriota</taxon>
        <taxon>Cyanophyceae</taxon>
        <taxon>Oscillatoriophycideae</taxon>
        <taxon>Oscillatoriales</taxon>
        <taxon>Oscillatoriaceae</taxon>
        <taxon>Planktothricoides</taxon>
    </lineage>
</organism>
<accession>A0ABR8EM19</accession>
<evidence type="ECO:0000313" key="1">
    <source>
        <dbReference type="EMBL" id="MBD2547688.1"/>
    </source>
</evidence>
<sequence length="50" mass="5586">MRLSTALSFSPILITAFPGDRALYCSLSITPLSITFCQEEIQAWSRNAHK</sequence>
<proteinExistence type="predicted"/>
<comment type="caution">
    <text evidence="1">The sequence shown here is derived from an EMBL/GenBank/DDBJ whole genome shotgun (WGS) entry which is preliminary data.</text>
</comment>
<protein>
    <submittedName>
        <fullName evidence="1">Uncharacterized protein</fullName>
    </submittedName>
</protein>
<evidence type="ECO:0000313" key="2">
    <source>
        <dbReference type="Proteomes" id="UP000641954"/>
    </source>
</evidence>
<gene>
    <name evidence="1" type="ORF">H6G72_28475</name>
</gene>
<dbReference type="RefSeq" id="WP_190880746.1">
    <property type="nucleotide sequence ID" value="NZ_JACJSK010000085.1"/>
</dbReference>